<reference evidence="2 3" key="1">
    <citation type="journal article" date="2016" name="Nat. Commun.">
        <title>Thousands of microbial genomes shed light on interconnected biogeochemical processes in an aquifer system.</title>
        <authorList>
            <person name="Anantharaman K."/>
            <person name="Brown C.T."/>
            <person name="Hug L.A."/>
            <person name="Sharon I."/>
            <person name="Castelle C.J."/>
            <person name="Probst A.J."/>
            <person name="Thomas B.C."/>
            <person name="Singh A."/>
            <person name="Wilkins M.J."/>
            <person name="Karaoz U."/>
            <person name="Brodie E.L."/>
            <person name="Williams K.H."/>
            <person name="Hubbard S.S."/>
            <person name="Banfield J.F."/>
        </authorList>
    </citation>
    <scope>NUCLEOTIDE SEQUENCE [LARGE SCALE GENOMIC DNA]</scope>
</reference>
<feature type="transmembrane region" description="Helical" evidence="1">
    <location>
        <begin position="188"/>
        <end position="211"/>
    </location>
</feature>
<evidence type="ECO:0000256" key="1">
    <source>
        <dbReference type="SAM" id="Phobius"/>
    </source>
</evidence>
<evidence type="ECO:0000313" key="2">
    <source>
        <dbReference type="EMBL" id="OGF65049.1"/>
    </source>
</evidence>
<protein>
    <recommendedName>
        <fullName evidence="4">O-antigen polymerase</fullName>
    </recommendedName>
</protein>
<gene>
    <name evidence="2" type="ORF">A2Y62_16605</name>
</gene>
<name>A0A1F5VNQ4_9BACT</name>
<dbReference type="Proteomes" id="UP000178943">
    <property type="component" value="Unassembled WGS sequence"/>
</dbReference>
<feature type="transmembrane region" description="Helical" evidence="1">
    <location>
        <begin position="441"/>
        <end position="458"/>
    </location>
</feature>
<evidence type="ECO:0008006" key="4">
    <source>
        <dbReference type="Google" id="ProtNLM"/>
    </source>
</evidence>
<feature type="transmembrane region" description="Helical" evidence="1">
    <location>
        <begin position="307"/>
        <end position="327"/>
    </location>
</feature>
<dbReference type="STRING" id="1817863.A2Y62_16605"/>
<accession>A0A1F5VNQ4</accession>
<feature type="transmembrane region" description="Helical" evidence="1">
    <location>
        <begin position="269"/>
        <end position="301"/>
    </location>
</feature>
<organism evidence="2 3">
    <name type="scientific">Candidatus Fischerbacteria bacterium RBG_13_37_8</name>
    <dbReference type="NCBI Taxonomy" id="1817863"/>
    <lineage>
        <taxon>Bacteria</taxon>
        <taxon>Candidatus Fischeribacteriota</taxon>
    </lineage>
</organism>
<feature type="transmembrane region" description="Helical" evidence="1">
    <location>
        <begin position="401"/>
        <end position="420"/>
    </location>
</feature>
<dbReference type="AlphaFoldDB" id="A0A1F5VNQ4"/>
<evidence type="ECO:0000313" key="3">
    <source>
        <dbReference type="Proteomes" id="UP000178943"/>
    </source>
</evidence>
<sequence length="502" mass="58480">MHENMNEMNIVNSSERRQIIGKMPLIKYSLSMMGLFVLSVFIVYITPPILSKIFFLLLLFQFARSKNNFFWFAYFFIISQGPGYFFADLSITAEHRLPLYTIMSGFSFTPLDLFVILALAKAILKGKRIKLRFEKPLLLILGYITISFISSSIVFGSSIDLLAWNFRWLFYYSIIISFAYLINSKHEVYLFIFMFFPFIFLILFLQIYYVFSGIQVINLFTPGYRENIINFATRDVRPVMGGTLLIFFCFAFSIFLLENKDQLFPRTYLYLITASSFLSVFLSALRQFFVVFSFILAAYLIISKKKILSTIGITLIGSFLIVALIMLNILQQDFLIFSSWGRLHQVLYLLTGETRSLDASATGRIFSDIPIIFDAIKDSPIIGYGFSYTTMNNYNNNLGCLNTILMFGLFGFFIFIYFFYKLLKVIKFTGSRLKIENPFRIPLKLIFIIWAGILINYFTTFDYFSYYFENTFFIALILALTELFIRYAKNYEISNHVLNAKA</sequence>
<feature type="transmembrane region" description="Helical" evidence="1">
    <location>
        <begin position="239"/>
        <end position="257"/>
    </location>
</feature>
<proteinExistence type="predicted"/>
<dbReference type="EMBL" id="MFGW01000121">
    <property type="protein sequence ID" value="OGF65049.1"/>
    <property type="molecule type" value="Genomic_DNA"/>
</dbReference>
<feature type="transmembrane region" description="Helical" evidence="1">
    <location>
        <begin position="32"/>
        <end position="57"/>
    </location>
</feature>
<comment type="caution">
    <text evidence="2">The sequence shown here is derived from an EMBL/GenBank/DDBJ whole genome shotgun (WGS) entry which is preliminary data.</text>
</comment>
<keyword evidence="1" id="KW-1133">Transmembrane helix</keyword>
<feature type="transmembrane region" description="Helical" evidence="1">
    <location>
        <begin position="464"/>
        <end position="485"/>
    </location>
</feature>
<keyword evidence="1" id="KW-0472">Membrane</keyword>
<feature type="transmembrane region" description="Helical" evidence="1">
    <location>
        <begin position="69"/>
        <end position="87"/>
    </location>
</feature>
<feature type="transmembrane region" description="Helical" evidence="1">
    <location>
        <begin position="99"/>
        <end position="124"/>
    </location>
</feature>
<feature type="transmembrane region" description="Helical" evidence="1">
    <location>
        <begin position="136"/>
        <end position="155"/>
    </location>
</feature>
<keyword evidence="1" id="KW-0812">Transmembrane</keyword>
<feature type="transmembrane region" description="Helical" evidence="1">
    <location>
        <begin position="161"/>
        <end position="181"/>
    </location>
</feature>